<keyword evidence="4 5" id="KW-0472">Membrane</keyword>
<dbReference type="EMBL" id="JAUTXT010000001">
    <property type="protein sequence ID" value="KAK3680193.1"/>
    <property type="molecule type" value="Genomic_DNA"/>
</dbReference>
<comment type="subcellular location">
    <subcellularLocation>
        <location evidence="1">Membrane</location>
    </subcellularLocation>
</comment>
<proteinExistence type="predicted"/>
<evidence type="ECO:0000313" key="6">
    <source>
        <dbReference type="EMBL" id="KAK3680193.1"/>
    </source>
</evidence>
<keyword evidence="7" id="KW-1185">Reference proteome</keyword>
<evidence type="ECO:0000313" key="7">
    <source>
        <dbReference type="Proteomes" id="UP001274830"/>
    </source>
</evidence>
<keyword evidence="2 5" id="KW-0812">Transmembrane</keyword>
<protein>
    <submittedName>
        <fullName evidence="6">Uncharacterized protein</fullName>
    </submittedName>
</protein>
<gene>
    <name evidence="6" type="ORF">LTR78_000570</name>
</gene>
<reference evidence="6" key="1">
    <citation type="submission" date="2023-07" db="EMBL/GenBank/DDBJ databases">
        <title>Black Yeasts Isolated from many extreme environments.</title>
        <authorList>
            <person name="Coleine C."/>
            <person name="Stajich J.E."/>
            <person name="Selbmann L."/>
        </authorList>
    </citation>
    <scope>NUCLEOTIDE SEQUENCE</scope>
    <source>
        <strain evidence="6">CCFEE 5485</strain>
    </source>
</reference>
<evidence type="ECO:0000256" key="5">
    <source>
        <dbReference type="SAM" id="Phobius"/>
    </source>
</evidence>
<dbReference type="Pfam" id="PF01124">
    <property type="entry name" value="MAPEG"/>
    <property type="match status" value="1"/>
</dbReference>
<comment type="caution">
    <text evidence="6">The sequence shown here is derived from an EMBL/GenBank/DDBJ whole genome shotgun (WGS) entry which is preliminary data.</text>
</comment>
<dbReference type="Gene3D" id="1.20.120.550">
    <property type="entry name" value="Membrane associated eicosanoid/glutathione metabolism-like domain"/>
    <property type="match status" value="1"/>
</dbReference>
<dbReference type="SUPFAM" id="SSF161084">
    <property type="entry name" value="MAPEG domain-like"/>
    <property type="match status" value="1"/>
</dbReference>
<name>A0AAE1C6R6_9PEZI</name>
<evidence type="ECO:0000256" key="1">
    <source>
        <dbReference type="ARBA" id="ARBA00004370"/>
    </source>
</evidence>
<organism evidence="6 7">
    <name type="scientific">Recurvomyces mirabilis</name>
    <dbReference type="NCBI Taxonomy" id="574656"/>
    <lineage>
        <taxon>Eukaryota</taxon>
        <taxon>Fungi</taxon>
        <taxon>Dikarya</taxon>
        <taxon>Ascomycota</taxon>
        <taxon>Pezizomycotina</taxon>
        <taxon>Dothideomycetes</taxon>
        <taxon>Dothideomycetidae</taxon>
        <taxon>Mycosphaerellales</taxon>
        <taxon>Teratosphaeriaceae</taxon>
        <taxon>Recurvomyces</taxon>
    </lineage>
</organism>
<dbReference type="InterPro" id="IPR023352">
    <property type="entry name" value="MAPEG-like_dom_sf"/>
</dbReference>
<dbReference type="InterPro" id="IPR001129">
    <property type="entry name" value="Membr-assoc_MAPEG"/>
</dbReference>
<keyword evidence="3 5" id="KW-1133">Transmembrane helix</keyword>
<accession>A0AAE1C6R6</accession>
<evidence type="ECO:0000256" key="3">
    <source>
        <dbReference type="ARBA" id="ARBA00022989"/>
    </source>
</evidence>
<dbReference type="GO" id="GO:0016020">
    <property type="term" value="C:membrane"/>
    <property type="evidence" value="ECO:0007669"/>
    <property type="project" value="UniProtKB-SubCell"/>
</dbReference>
<evidence type="ECO:0000256" key="2">
    <source>
        <dbReference type="ARBA" id="ARBA00022692"/>
    </source>
</evidence>
<evidence type="ECO:0000256" key="4">
    <source>
        <dbReference type="ARBA" id="ARBA00023136"/>
    </source>
</evidence>
<feature type="transmembrane region" description="Helical" evidence="5">
    <location>
        <begin position="116"/>
        <end position="138"/>
    </location>
</feature>
<dbReference type="AlphaFoldDB" id="A0AAE1C6R6"/>
<sequence length="142" mass="15702">MRQHPRGHSALAGLGFDEQIDMRDTATNTDLQAMEKYGVQPNPNMTKESMNAKLPPSVKWPADNYDHLHEQPTCFYAIILALDRLGMNDDLTVNLAWAYVGLRVAHSLVQSISNTIMVRFGIFAVSSLALAGLTGRAVQTFL</sequence>
<dbReference type="Proteomes" id="UP001274830">
    <property type="component" value="Unassembled WGS sequence"/>
</dbReference>